<evidence type="ECO:0000313" key="3">
    <source>
        <dbReference type="Proteomes" id="UP000661077"/>
    </source>
</evidence>
<keyword evidence="1" id="KW-1133">Transmembrane helix</keyword>
<evidence type="ECO:0000313" key="2">
    <source>
        <dbReference type="EMBL" id="MBM0103250.1"/>
    </source>
</evidence>
<reference evidence="2 3" key="1">
    <citation type="journal article" date="2021" name="Int. J. Syst. Evol. Microbiol.">
        <title>Steroidobacter gossypii sp. nov., isolated from soil of cotton cropping field.</title>
        <authorList>
            <person name="Huang R."/>
            <person name="Yang S."/>
            <person name="Zhen C."/>
            <person name="Liu W."/>
        </authorList>
    </citation>
    <scope>NUCLEOTIDE SEQUENCE [LARGE SCALE GENOMIC DNA]</scope>
    <source>
        <strain evidence="2 3">S1-65</strain>
    </source>
</reference>
<keyword evidence="1" id="KW-0472">Membrane</keyword>
<dbReference type="EMBL" id="JAEVLS010000001">
    <property type="protein sequence ID" value="MBM0103250.1"/>
    <property type="molecule type" value="Genomic_DNA"/>
</dbReference>
<feature type="transmembrane region" description="Helical" evidence="1">
    <location>
        <begin position="74"/>
        <end position="94"/>
    </location>
</feature>
<dbReference type="Proteomes" id="UP000661077">
    <property type="component" value="Unassembled WGS sequence"/>
</dbReference>
<proteinExistence type="predicted"/>
<accession>A0ABS1WQL2</accession>
<evidence type="ECO:0000256" key="1">
    <source>
        <dbReference type="SAM" id="Phobius"/>
    </source>
</evidence>
<dbReference type="RefSeq" id="WP_203165234.1">
    <property type="nucleotide sequence ID" value="NZ_JAEVLS010000001.1"/>
</dbReference>
<sequence length="221" mass="24694">MDREYIDRNHIVARYLADQLTDDEREAFEAYYMEHPEMVREMEATARFKSALATLADRGELSTLIHSHPTRRPWQWAALAATVAAIAIGVSYVVRTPTPRSQMVAHMEALQLPIGRMVRIERTRGLTDAEFELPAAGTAIGLQIVADFEASPAEYRVSLLREAQDAPGAIAKLERVAANDGIVTVYLDRAVVQPGVYRLSIEGAKGTDAEDQRSDFRIRLR</sequence>
<evidence type="ECO:0008006" key="4">
    <source>
        <dbReference type="Google" id="ProtNLM"/>
    </source>
</evidence>
<comment type="caution">
    <text evidence="2">The sequence shown here is derived from an EMBL/GenBank/DDBJ whole genome shotgun (WGS) entry which is preliminary data.</text>
</comment>
<organism evidence="2 3">
    <name type="scientific">Steroidobacter gossypii</name>
    <dbReference type="NCBI Taxonomy" id="2805490"/>
    <lineage>
        <taxon>Bacteria</taxon>
        <taxon>Pseudomonadati</taxon>
        <taxon>Pseudomonadota</taxon>
        <taxon>Gammaproteobacteria</taxon>
        <taxon>Steroidobacterales</taxon>
        <taxon>Steroidobacteraceae</taxon>
        <taxon>Steroidobacter</taxon>
    </lineage>
</organism>
<keyword evidence="1" id="KW-0812">Transmembrane</keyword>
<name>A0ABS1WQL2_9GAMM</name>
<keyword evidence="3" id="KW-1185">Reference proteome</keyword>
<gene>
    <name evidence="2" type="ORF">JM946_00775</name>
</gene>
<protein>
    <recommendedName>
        <fullName evidence="4">Anti-sigma factor</fullName>
    </recommendedName>
</protein>